<organism evidence="1">
    <name type="scientific">marine sediment metagenome</name>
    <dbReference type="NCBI Taxonomy" id="412755"/>
    <lineage>
        <taxon>unclassified sequences</taxon>
        <taxon>metagenomes</taxon>
        <taxon>ecological metagenomes</taxon>
    </lineage>
</organism>
<protein>
    <submittedName>
        <fullName evidence="1">Uncharacterized protein</fullName>
    </submittedName>
</protein>
<name>X1V6P1_9ZZZZ</name>
<feature type="non-terminal residue" evidence="1">
    <location>
        <position position="1"/>
    </location>
</feature>
<accession>X1V6P1</accession>
<dbReference type="AlphaFoldDB" id="X1V6P1"/>
<dbReference type="EMBL" id="BARW01017250">
    <property type="protein sequence ID" value="GAJ00470.1"/>
    <property type="molecule type" value="Genomic_DNA"/>
</dbReference>
<gene>
    <name evidence="1" type="ORF">S12H4_29847</name>
</gene>
<comment type="caution">
    <text evidence="1">The sequence shown here is derived from an EMBL/GenBank/DDBJ whole genome shotgun (WGS) entry which is preliminary data.</text>
</comment>
<reference evidence="1" key="1">
    <citation type="journal article" date="2014" name="Front. Microbiol.">
        <title>High frequency of phylogenetically diverse reductive dehalogenase-homologous genes in deep subseafloor sedimentary metagenomes.</title>
        <authorList>
            <person name="Kawai M."/>
            <person name="Futagami T."/>
            <person name="Toyoda A."/>
            <person name="Takaki Y."/>
            <person name="Nishi S."/>
            <person name="Hori S."/>
            <person name="Arai W."/>
            <person name="Tsubouchi T."/>
            <person name="Morono Y."/>
            <person name="Uchiyama I."/>
            <person name="Ito T."/>
            <person name="Fujiyama A."/>
            <person name="Inagaki F."/>
            <person name="Takami H."/>
        </authorList>
    </citation>
    <scope>NUCLEOTIDE SEQUENCE</scope>
    <source>
        <strain evidence="1">Expedition CK06-06</strain>
    </source>
</reference>
<proteinExistence type="predicted"/>
<sequence length="35" mass="3802">VWCEFDSKTPPSLDILSHEAGALAVVLHLDIIKIA</sequence>
<evidence type="ECO:0000313" key="1">
    <source>
        <dbReference type="EMBL" id="GAJ00470.1"/>
    </source>
</evidence>